<feature type="transmembrane region" description="Helical" evidence="2">
    <location>
        <begin position="42"/>
        <end position="63"/>
    </location>
</feature>
<dbReference type="RefSeq" id="WP_016457734.1">
    <property type="nucleotide sequence ID" value="NZ_CAMIHY010000009.1"/>
</dbReference>
<dbReference type="AlphaFoldDB" id="A0AAF0YUC3"/>
<sequence length="135" mass="14364">MALTDKEKETLLEMERLLEADDPKFGSSMRSAARGSSAQPGLSLRGIALVVVGIVLLIGGVALASESMWFIALSVVGFLVMFGASVWMLNGGGKVNGGSRNPRSAKQTVRAGKSGGFGHGMGSQMEDNFRRRFER</sequence>
<keyword evidence="2" id="KW-0472">Membrane</keyword>
<dbReference type="Pfam" id="PF11239">
    <property type="entry name" value="DUF3040"/>
    <property type="match status" value="1"/>
</dbReference>
<dbReference type="KEGG" id="cpyr:CYJ47_04125"/>
<proteinExistence type="predicted"/>
<gene>
    <name evidence="3" type="ORF">CYJ47_04125</name>
</gene>
<feature type="region of interest" description="Disordered" evidence="1">
    <location>
        <begin position="94"/>
        <end position="135"/>
    </location>
</feature>
<organism evidence="3 4">
    <name type="scientific">Corynebacterium pyruviciproducens</name>
    <dbReference type="NCBI Taxonomy" id="598660"/>
    <lineage>
        <taxon>Bacteria</taxon>
        <taxon>Bacillati</taxon>
        <taxon>Actinomycetota</taxon>
        <taxon>Actinomycetes</taxon>
        <taxon>Mycobacteriales</taxon>
        <taxon>Corynebacteriaceae</taxon>
        <taxon>Corynebacterium</taxon>
    </lineage>
</organism>
<protein>
    <submittedName>
        <fullName evidence="3">DUF3040 domain-containing protein</fullName>
    </submittedName>
</protein>
<feature type="transmembrane region" description="Helical" evidence="2">
    <location>
        <begin position="69"/>
        <end position="90"/>
    </location>
</feature>
<dbReference type="EMBL" id="CP136958">
    <property type="protein sequence ID" value="WOT02966.1"/>
    <property type="molecule type" value="Genomic_DNA"/>
</dbReference>
<keyword evidence="2" id="KW-0812">Transmembrane</keyword>
<keyword evidence="2" id="KW-1133">Transmembrane helix</keyword>
<evidence type="ECO:0000313" key="4">
    <source>
        <dbReference type="Proteomes" id="UP000234560"/>
    </source>
</evidence>
<evidence type="ECO:0000313" key="3">
    <source>
        <dbReference type="EMBL" id="WOT02966.1"/>
    </source>
</evidence>
<feature type="compositionally biased region" description="Polar residues" evidence="1">
    <location>
        <begin position="98"/>
        <end position="107"/>
    </location>
</feature>
<accession>A0AAF0YUC3</accession>
<evidence type="ECO:0000256" key="1">
    <source>
        <dbReference type="SAM" id="MobiDB-lite"/>
    </source>
</evidence>
<reference evidence="3" key="1">
    <citation type="submission" date="2017-12" db="EMBL/GenBank/DDBJ databases">
        <authorList>
            <person name="Thomas-White K."/>
            <person name="Wolfe A.J."/>
        </authorList>
    </citation>
    <scope>NUCLEOTIDE SEQUENCE</scope>
    <source>
        <strain evidence="3">UMB0763</strain>
    </source>
</reference>
<reference evidence="3" key="2">
    <citation type="submission" date="2023-10" db="EMBL/GenBank/DDBJ databases">
        <authorList>
            <person name="Choi B."/>
        </authorList>
    </citation>
    <scope>NUCLEOTIDE SEQUENCE</scope>
    <source>
        <strain evidence="3">UMB0763</strain>
    </source>
</reference>
<dbReference type="InterPro" id="IPR021401">
    <property type="entry name" value="DUF3040"/>
</dbReference>
<name>A0AAF0YUC3_9CORY</name>
<dbReference type="Proteomes" id="UP000234560">
    <property type="component" value="Chromosome"/>
</dbReference>
<evidence type="ECO:0000256" key="2">
    <source>
        <dbReference type="SAM" id="Phobius"/>
    </source>
</evidence>